<dbReference type="EMBL" id="JBAWKB010000002">
    <property type="protein sequence ID" value="MFH6771696.1"/>
    <property type="molecule type" value="Genomic_DNA"/>
</dbReference>
<feature type="modified residue" description="4-aspartylphosphate" evidence="1">
    <location>
        <position position="70"/>
    </location>
</feature>
<dbReference type="Proteomes" id="UP001610100">
    <property type="component" value="Unassembled WGS sequence"/>
</dbReference>
<evidence type="ECO:0000313" key="3">
    <source>
        <dbReference type="EMBL" id="MFH6771696.1"/>
    </source>
</evidence>
<dbReference type="InterPro" id="IPR001789">
    <property type="entry name" value="Sig_transdc_resp-reg_receiver"/>
</dbReference>
<protein>
    <submittedName>
        <fullName evidence="3">Response regulator</fullName>
    </submittedName>
</protein>
<dbReference type="PROSITE" id="PS50110">
    <property type="entry name" value="RESPONSE_REGULATORY"/>
    <property type="match status" value="1"/>
</dbReference>
<dbReference type="PANTHER" id="PTHR44520:SF2">
    <property type="entry name" value="RESPONSE REGULATOR RCP1"/>
    <property type="match status" value="1"/>
</dbReference>
<evidence type="ECO:0000256" key="1">
    <source>
        <dbReference type="PROSITE-ProRule" id="PRU00169"/>
    </source>
</evidence>
<proteinExistence type="predicted"/>
<feature type="domain" description="Response regulatory" evidence="2">
    <location>
        <begin position="9"/>
        <end position="140"/>
    </location>
</feature>
<keyword evidence="1" id="KW-0597">Phosphoprotein</keyword>
<dbReference type="PANTHER" id="PTHR44520">
    <property type="entry name" value="RESPONSE REGULATOR RCP1-RELATED"/>
    <property type="match status" value="1"/>
</dbReference>
<dbReference type="SUPFAM" id="SSF52172">
    <property type="entry name" value="CheY-like"/>
    <property type="match status" value="1"/>
</dbReference>
<dbReference type="Gene3D" id="3.40.50.2300">
    <property type="match status" value="1"/>
</dbReference>
<dbReference type="RefSeq" id="WP_344740860.1">
    <property type="nucleotide sequence ID" value="NZ_BAABAY010000002.1"/>
</dbReference>
<reference evidence="3 4" key="1">
    <citation type="submission" date="2024-02" db="EMBL/GenBank/DDBJ databases">
        <title>A Gaetbulibacter species isolated from tidal flats and genomic insights of their niches.</title>
        <authorList>
            <person name="Ye Y."/>
        </authorList>
    </citation>
    <scope>NUCLEOTIDE SEQUENCE [LARGE SCALE GENOMIC DNA]</scope>
    <source>
        <strain evidence="3 4">KYW382</strain>
    </source>
</reference>
<dbReference type="Pfam" id="PF00072">
    <property type="entry name" value="Response_reg"/>
    <property type="match status" value="1"/>
</dbReference>
<evidence type="ECO:0000313" key="4">
    <source>
        <dbReference type="Proteomes" id="UP001610100"/>
    </source>
</evidence>
<dbReference type="SMART" id="SM00448">
    <property type="entry name" value="REC"/>
    <property type="match status" value="1"/>
</dbReference>
<keyword evidence="4" id="KW-1185">Reference proteome</keyword>
<dbReference type="InterPro" id="IPR052893">
    <property type="entry name" value="TCS_response_regulator"/>
</dbReference>
<name>A0ABW7MXZ2_9FLAO</name>
<sequence>MNIKDKNRCLLVVDDDNICNLVTKTLIRKTGFTGHIEIAKNGNDGLDYLSKSLSPNQKNLSPLPDLILLDINMPEINGWQFLDALDSFDQKIINDVSVVMVTSSVSPFDTKRAEDSKYVYEFVTKPLNEAKVKYLLDKYFCQNTKARTRKILR</sequence>
<gene>
    <name evidence="3" type="ORF">V8G58_07090</name>
</gene>
<accession>A0ABW7MXZ2</accession>
<evidence type="ECO:0000259" key="2">
    <source>
        <dbReference type="PROSITE" id="PS50110"/>
    </source>
</evidence>
<organism evidence="3 4">
    <name type="scientific">Gaetbulibacter aestuarii</name>
    <dbReference type="NCBI Taxonomy" id="1502358"/>
    <lineage>
        <taxon>Bacteria</taxon>
        <taxon>Pseudomonadati</taxon>
        <taxon>Bacteroidota</taxon>
        <taxon>Flavobacteriia</taxon>
        <taxon>Flavobacteriales</taxon>
        <taxon>Flavobacteriaceae</taxon>
        <taxon>Gaetbulibacter</taxon>
    </lineage>
</organism>
<comment type="caution">
    <text evidence="3">The sequence shown here is derived from an EMBL/GenBank/DDBJ whole genome shotgun (WGS) entry which is preliminary data.</text>
</comment>
<dbReference type="InterPro" id="IPR011006">
    <property type="entry name" value="CheY-like_superfamily"/>
</dbReference>